<organism evidence="1">
    <name type="scientific">marine sediment metagenome</name>
    <dbReference type="NCBI Taxonomy" id="412755"/>
    <lineage>
        <taxon>unclassified sequences</taxon>
        <taxon>metagenomes</taxon>
        <taxon>ecological metagenomes</taxon>
    </lineage>
</organism>
<dbReference type="AlphaFoldDB" id="X0ZUR1"/>
<sequence>MIKIFSKIFDEDIEIGELANFIYRVRKDNNILGDQTIELIKKELVETRDAYKFLLYYAYINDRLVGLLLLSINIPKFGFIWDWYPYVEPGPKEDLVAIELLKNCIENTGRDIDRFEVALTIETEQDKVQYIQYSKWFESL</sequence>
<protein>
    <recommendedName>
        <fullName evidence="2">N-acetyltransferase domain-containing protein</fullName>
    </recommendedName>
</protein>
<comment type="caution">
    <text evidence="1">The sequence shown here is derived from an EMBL/GenBank/DDBJ whole genome shotgun (WGS) entry which is preliminary data.</text>
</comment>
<evidence type="ECO:0000313" key="1">
    <source>
        <dbReference type="EMBL" id="GAG73174.1"/>
    </source>
</evidence>
<dbReference type="EMBL" id="BART01003244">
    <property type="protein sequence ID" value="GAG73174.1"/>
    <property type="molecule type" value="Genomic_DNA"/>
</dbReference>
<feature type="non-terminal residue" evidence="1">
    <location>
        <position position="140"/>
    </location>
</feature>
<name>X0ZUR1_9ZZZZ</name>
<accession>X0ZUR1</accession>
<proteinExistence type="predicted"/>
<reference evidence="1" key="1">
    <citation type="journal article" date="2014" name="Front. Microbiol.">
        <title>High frequency of phylogenetically diverse reductive dehalogenase-homologous genes in deep subseafloor sedimentary metagenomes.</title>
        <authorList>
            <person name="Kawai M."/>
            <person name="Futagami T."/>
            <person name="Toyoda A."/>
            <person name="Takaki Y."/>
            <person name="Nishi S."/>
            <person name="Hori S."/>
            <person name="Arai W."/>
            <person name="Tsubouchi T."/>
            <person name="Morono Y."/>
            <person name="Uchiyama I."/>
            <person name="Ito T."/>
            <person name="Fujiyama A."/>
            <person name="Inagaki F."/>
            <person name="Takami H."/>
        </authorList>
    </citation>
    <scope>NUCLEOTIDE SEQUENCE</scope>
    <source>
        <strain evidence="1">Expedition CK06-06</strain>
    </source>
</reference>
<gene>
    <name evidence="1" type="ORF">S01H4_09133</name>
</gene>
<evidence type="ECO:0008006" key="2">
    <source>
        <dbReference type="Google" id="ProtNLM"/>
    </source>
</evidence>